<keyword evidence="8" id="KW-0807">Transducer</keyword>
<evidence type="ECO:0000256" key="6">
    <source>
        <dbReference type="ARBA" id="ARBA00023170"/>
    </source>
</evidence>
<dbReference type="InterPro" id="IPR017978">
    <property type="entry name" value="GPCR_3_C"/>
</dbReference>
<dbReference type="GO" id="GO:0004965">
    <property type="term" value="F:G protein-coupled GABA receptor activity"/>
    <property type="evidence" value="ECO:0007669"/>
    <property type="project" value="InterPro"/>
</dbReference>
<evidence type="ECO:0000313" key="12">
    <source>
        <dbReference type="EMBL" id="ORY14483.1"/>
    </source>
</evidence>
<dbReference type="Pfam" id="PF00003">
    <property type="entry name" value="7tm_3"/>
    <property type="match status" value="1"/>
</dbReference>
<dbReference type="PANTHER" id="PTHR10519:SF20">
    <property type="entry name" value="G-PROTEIN COUPLED RECEPTOR 156-RELATED"/>
    <property type="match status" value="1"/>
</dbReference>
<evidence type="ECO:0000313" key="13">
    <source>
        <dbReference type="Proteomes" id="UP000193920"/>
    </source>
</evidence>
<accession>A0A1Y1ZW32</accession>
<dbReference type="EMBL" id="MCOG01000349">
    <property type="protein sequence ID" value="ORY14483.1"/>
    <property type="molecule type" value="Genomic_DNA"/>
</dbReference>
<gene>
    <name evidence="12" type="ORF">LY90DRAFT_518029</name>
</gene>
<comment type="caution">
    <text evidence="12">The sequence shown here is derived from an EMBL/GenBank/DDBJ whole genome shotgun (WGS) entry which is preliminary data.</text>
</comment>
<dbReference type="InterPro" id="IPR006059">
    <property type="entry name" value="SBP"/>
</dbReference>
<feature type="transmembrane region" description="Helical" evidence="10">
    <location>
        <begin position="685"/>
        <end position="706"/>
    </location>
</feature>
<proteinExistence type="predicted"/>
<feature type="compositionally biased region" description="Low complexity" evidence="9">
    <location>
        <begin position="902"/>
        <end position="914"/>
    </location>
</feature>
<evidence type="ECO:0000256" key="9">
    <source>
        <dbReference type="SAM" id="MobiDB-lite"/>
    </source>
</evidence>
<feature type="transmembrane region" description="Helical" evidence="10">
    <location>
        <begin position="827"/>
        <end position="848"/>
    </location>
</feature>
<evidence type="ECO:0000256" key="5">
    <source>
        <dbReference type="ARBA" id="ARBA00023136"/>
    </source>
</evidence>
<feature type="region of interest" description="Disordered" evidence="9">
    <location>
        <begin position="895"/>
        <end position="915"/>
    </location>
</feature>
<dbReference type="Pfam" id="PF13416">
    <property type="entry name" value="SBP_bac_8"/>
    <property type="match status" value="1"/>
</dbReference>
<reference evidence="12 13" key="1">
    <citation type="submission" date="2016-08" db="EMBL/GenBank/DDBJ databases">
        <title>A Parts List for Fungal Cellulosomes Revealed by Comparative Genomics.</title>
        <authorList>
            <consortium name="DOE Joint Genome Institute"/>
            <person name="Haitjema C.H."/>
            <person name="Gilmore S.P."/>
            <person name="Henske J.K."/>
            <person name="Solomon K.V."/>
            <person name="De Groot R."/>
            <person name="Kuo A."/>
            <person name="Mondo S.J."/>
            <person name="Salamov A.A."/>
            <person name="Labutti K."/>
            <person name="Zhao Z."/>
            <person name="Chiniquy J."/>
            <person name="Barry K."/>
            <person name="Brewer H.M."/>
            <person name="Purvine S.O."/>
            <person name="Wright A.T."/>
            <person name="Boxma B."/>
            <person name="Van Alen T."/>
            <person name="Hackstein J.H."/>
            <person name="Baker S.E."/>
            <person name="Grigoriev I.V."/>
            <person name="O'Malley M.A."/>
        </authorList>
    </citation>
    <scope>NUCLEOTIDE SEQUENCE [LARGE SCALE GENOMIC DNA]</scope>
    <source>
        <strain evidence="12 13">G1</strain>
    </source>
</reference>
<feature type="transmembrane region" description="Helical" evidence="10">
    <location>
        <begin position="643"/>
        <end position="664"/>
    </location>
</feature>
<dbReference type="SUPFAM" id="SSF53850">
    <property type="entry name" value="Periplasmic binding protein-like II"/>
    <property type="match status" value="2"/>
</dbReference>
<dbReference type="PRINTS" id="PR01176">
    <property type="entry name" value="GABABRECEPTR"/>
</dbReference>
<comment type="subcellular location">
    <subcellularLocation>
        <location evidence="1">Membrane</location>
        <topology evidence="1">Multi-pass membrane protein</topology>
    </subcellularLocation>
</comment>
<evidence type="ECO:0000256" key="1">
    <source>
        <dbReference type="ARBA" id="ARBA00004141"/>
    </source>
</evidence>
<keyword evidence="4" id="KW-0297">G-protein coupled receptor</keyword>
<evidence type="ECO:0000256" key="3">
    <source>
        <dbReference type="ARBA" id="ARBA00022989"/>
    </source>
</evidence>
<feature type="transmembrane region" description="Helical" evidence="10">
    <location>
        <begin position="760"/>
        <end position="782"/>
    </location>
</feature>
<feature type="transmembrane region" description="Helical" evidence="10">
    <location>
        <begin position="576"/>
        <end position="600"/>
    </location>
</feature>
<keyword evidence="13" id="KW-1185">Reference proteome</keyword>
<feature type="domain" description="G-protein coupled receptors family 3 profile" evidence="11">
    <location>
        <begin position="576"/>
        <end position="851"/>
    </location>
</feature>
<dbReference type="GO" id="GO:0007214">
    <property type="term" value="P:gamma-aminobutyric acid signaling pathway"/>
    <property type="evidence" value="ECO:0007669"/>
    <property type="project" value="TreeGrafter"/>
</dbReference>
<evidence type="ECO:0000256" key="8">
    <source>
        <dbReference type="ARBA" id="ARBA00023224"/>
    </source>
</evidence>
<dbReference type="PROSITE" id="PS50259">
    <property type="entry name" value="G_PROTEIN_RECEP_F3_4"/>
    <property type="match status" value="1"/>
</dbReference>
<evidence type="ECO:0000256" key="10">
    <source>
        <dbReference type="SAM" id="Phobius"/>
    </source>
</evidence>
<feature type="transmembrane region" description="Helical" evidence="10">
    <location>
        <begin position="612"/>
        <end position="631"/>
    </location>
</feature>
<dbReference type="Proteomes" id="UP000193920">
    <property type="component" value="Unassembled WGS sequence"/>
</dbReference>
<dbReference type="OrthoDB" id="2150284at2759"/>
<name>A0A1Y1ZW32_9FUNG</name>
<dbReference type="Gene3D" id="3.40.190.10">
    <property type="entry name" value="Periplasmic binding protein-like II"/>
    <property type="match status" value="1"/>
</dbReference>
<evidence type="ECO:0000259" key="11">
    <source>
        <dbReference type="PROSITE" id="PS50259"/>
    </source>
</evidence>
<keyword evidence="7" id="KW-0325">Glycoprotein</keyword>
<evidence type="ECO:0000256" key="2">
    <source>
        <dbReference type="ARBA" id="ARBA00022692"/>
    </source>
</evidence>
<protein>
    <recommendedName>
        <fullName evidence="11">G-protein coupled receptors family 3 profile domain-containing protein</fullName>
    </recommendedName>
</protein>
<evidence type="ECO:0000256" key="4">
    <source>
        <dbReference type="ARBA" id="ARBA00023040"/>
    </source>
</evidence>
<feature type="transmembrane region" description="Helical" evidence="10">
    <location>
        <begin position="794"/>
        <end position="815"/>
    </location>
</feature>
<dbReference type="InterPro" id="IPR002455">
    <property type="entry name" value="GPCR3_GABA-B"/>
</dbReference>
<keyword evidence="6" id="KW-0675">Receptor</keyword>
<dbReference type="STRING" id="1754190.A0A1Y1ZW32"/>
<keyword evidence="3 10" id="KW-1133">Transmembrane helix</keyword>
<sequence length="991" mass="114425">MSLKIFIKFIYSIFILFIYVKGQTPKITGYDRDEREIPIKDSDEIQHINISSIKYFIVGDREKYPDNPLIFNSPQDGSLIVSVMIKAMQDFIEKKHSNIYGKLEIITWDNTDLCDDSKGTENCPSLVLQGTTSFPYHYRNDHVISLNDYFEEYMNNNKNIFSTKFIKQVEYEYSIDGYYVAVPLITDIRIMYYNVTTFKNAGIDYPPPLGNRKSWTWKDLVEDVKRLDSYFEKNNIQSNPFDFYGLYDEEMKFLSIILRNYGVPSISSENRCGYCSSEINKNNTIKAINEIVKPLFEIMNKRRKNHEWCTFKEKNDIIEQWLKTKDDNKRKIKTEYRDLNNTSIECVMNVRNNRTDGIIFSSPPSMAGNVNIVTTKESLKSNKGLGVASVPGNFSFLGGSGLMITKKVNKERQKIAWEYILFLTEGEYLNNIGKGSLMLPPYDTILNDPEWNNSNWDIYIQQLRDSFPIQYPRRTFPEFSQLEVRHPLRYMFFDLFERGTKTETAVKRVCNDIDYNLEGKCSMSDYAFNKDKCKKGKLIFTVKKNENFSCHGGVEIDTDHDVIYTECPYEDYDSTYGLIILILIITGITLSVVYISLFTAYRKADPIRRASYWFSVIIVFGSILMYISVLLDLGVSNSDFCYLKMWLLVLGFGCSLGGLVVKVFRIYSIFSNRDLKPLVITDEQLFKYFGIIMGIEILSLSLWSYFYTSNSKSTSSLSGSSIILHYTETNKRLLSSNPITNSTLSYTPYQYEYCKPYNTFSTLLLIYSINCILILAGCFYSIKTWSLPQMYSETKFVASTIYMIGFIVLVCIPTVSSYQDYDIKNRFVLSSLAICFTCILATSVFCIPKIYNSYLYFKQDYHKRDIDQNSNSLEYSTNNGQIKLMIEKNSLYNKSRSKGNHNHNNNNNNKNSNGIHLTNDALNRAAAMGNTLIDGNMLAINSSKYNQGFSMLNSSELNSSSIYHKRISRCQIINNELQCPDCGCVFEITEV</sequence>
<evidence type="ECO:0000256" key="7">
    <source>
        <dbReference type="ARBA" id="ARBA00023180"/>
    </source>
</evidence>
<organism evidence="12 13">
    <name type="scientific">Neocallimastix californiae</name>
    <dbReference type="NCBI Taxonomy" id="1754190"/>
    <lineage>
        <taxon>Eukaryota</taxon>
        <taxon>Fungi</taxon>
        <taxon>Fungi incertae sedis</taxon>
        <taxon>Chytridiomycota</taxon>
        <taxon>Chytridiomycota incertae sedis</taxon>
        <taxon>Neocallimastigomycetes</taxon>
        <taxon>Neocallimastigales</taxon>
        <taxon>Neocallimastigaceae</taxon>
        <taxon>Neocallimastix</taxon>
    </lineage>
</organism>
<dbReference type="GO" id="GO:0038039">
    <property type="term" value="C:G protein-coupled receptor heterodimeric complex"/>
    <property type="evidence" value="ECO:0007669"/>
    <property type="project" value="TreeGrafter"/>
</dbReference>
<keyword evidence="5 10" id="KW-0472">Membrane</keyword>
<dbReference type="PANTHER" id="PTHR10519">
    <property type="entry name" value="GABA-B RECEPTOR"/>
    <property type="match status" value="1"/>
</dbReference>
<keyword evidence="2 10" id="KW-0812">Transmembrane</keyword>
<dbReference type="AlphaFoldDB" id="A0A1Y1ZW32"/>